<dbReference type="InterPro" id="IPR051397">
    <property type="entry name" value="Zn-ADH-like_protein"/>
</dbReference>
<dbReference type="EMBL" id="CP015124">
    <property type="protein sequence ID" value="ANP35129.1"/>
    <property type="molecule type" value="Genomic_DNA"/>
</dbReference>
<evidence type="ECO:0000313" key="3">
    <source>
        <dbReference type="EMBL" id="ANP35129.1"/>
    </source>
</evidence>
<dbReference type="PANTHER" id="PTHR43677:SF4">
    <property type="entry name" value="QUINONE OXIDOREDUCTASE-LIKE PROTEIN 2"/>
    <property type="match status" value="1"/>
</dbReference>
<dbReference type="Pfam" id="PF00107">
    <property type="entry name" value="ADH_zinc_N"/>
    <property type="match status" value="1"/>
</dbReference>
<dbReference type="Pfam" id="PF08240">
    <property type="entry name" value="ADH_N"/>
    <property type="match status" value="1"/>
</dbReference>
<dbReference type="PANTHER" id="PTHR43677">
    <property type="entry name" value="SHORT-CHAIN DEHYDROGENASE/REDUCTASE"/>
    <property type="match status" value="1"/>
</dbReference>
<dbReference type="OrthoDB" id="4190732at2"/>
<evidence type="ECO:0000313" key="4">
    <source>
        <dbReference type="Proteomes" id="UP000092565"/>
    </source>
</evidence>
<dbReference type="SUPFAM" id="SSF51735">
    <property type="entry name" value="NAD(P)-binding Rossmann-fold domains"/>
    <property type="match status" value="1"/>
</dbReference>
<dbReference type="Gene3D" id="3.40.50.720">
    <property type="entry name" value="NAD(P)-binding Rossmann-like Domain"/>
    <property type="match status" value="1"/>
</dbReference>
<dbReference type="SMART" id="SM00829">
    <property type="entry name" value="PKS_ER"/>
    <property type="match status" value="1"/>
</dbReference>
<dbReference type="InterPro" id="IPR036291">
    <property type="entry name" value="NAD(P)-bd_dom_sf"/>
</dbReference>
<dbReference type="CDD" id="cd08241">
    <property type="entry name" value="QOR1"/>
    <property type="match status" value="1"/>
</dbReference>
<dbReference type="InterPro" id="IPR013149">
    <property type="entry name" value="ADH-like_C"/>
</dbReference>
<dbReference type="GO" id="GO:0016491">
    <property type="term" value="F:oxidoreductase activity"/>
    <property type="evidence" value="ECO:0007669"/>
    <property type="project" value="InterPro"/>
</dbReference>
<dbReference type="PATRIC" id="fig|60890.4.peg.184"/>
<dbReference type="RefSeq" id="WP_065270296.1">
    <property type="nucleotide sequence ID" value="NZ_CP015124.1"/>
</dbReference>
<sequence>MKAMLSIEPGGPESLTWTELPDPAPAKGELLVEIRAAGVNFPDTLIIQDLYQMKPPRPFAPGGEIAGVVAAIGEGVEGYAIGDRVLALTGHGGFATHRCIDAAQAIRIPDAMPFEDAACFVFTYGTSYHALKDRAHMKPGESLLILGAAGGVGVAAIELGKAMGAKVIAAVSSDDKAAFCREVGADETLVYGRSLDKGQQKDFSSQIKSLSGKDGVDVVYDSVGGAYSEPALRAMAWEGRFLVVGFPAGIAQIPMNLPLLKGCDIVGVFWGASVYRDPKGHAENMAELFALYEQGKIKPRISETLKMQDAATALNLVQDRKALGKIVLTND</sequence>
<dbReference type="Proteomes" id="UP000092565">
    <property type="component" value="Chromosome"/>
</dbReference>
<feature type="region of interest" description="Disordered" evidence="1">
    <location>
        <begin position="1"/>
        <end position="21"/>
    </location>
</feature>
<dbReference type="AlphaFoldDB" id="A0A1B0ZLV8"/>
<keyword evidence="4" id="KW-1185">Reference proteome</keyword>
<protein>
    <submittedName>
        <fullName evidence="3">NADPH:quinone oxidoreductase</fullName>
    </submittedName>
</protein>
<feature type="domain" description="Enoyl reductase (ER)" evidence="2">
    <location>
        <begin position="10"/>
        <end position="328"/>
    </location>
</feature>
<reference evidence="3 4" key="1">
    <citation type="submission" date="2016-04" db="EMBL/GenBank/DDBJ databases">
        <authorList>
            <person name="Evans L.H."/>
            <person name="Alamgir A."/>
            <person name="Owens N."/>
            <person name="Weber N.D."/>
            <person name="Virtaneva K."/>
            <person name="Barbian K."/>
            <person name="Babar A."/>
            <person name="Rosenke K."/>
        </authorList>
    </citation>
    <scope>NUCLEOTIDE SEQUENCE [LARGE SCALE GENOMIC DNA]</scope>
    <source>
        <strain evidence="3 4">JL2886</strain>
    </source>
</reference>
<name>A0A1B0ZLV8_9RHOB</name>
<dbReference type="SUPFAM" id="SSF50129">
    <property type="entry name" value="GroES-like"/>
    <property type="match status" value="1"/>
</dbReference>
<evidence type="ECO:0000256" key="1">
    <source>
        <dbReference type="SAM" id="MobiDB-lite"/>
    </source>
</evidence>
<dbReference type="InterPro" id="IPR013154">
    <property type="entry name" value="ADH-like_N"/>
</dbReference>
<evidence type="ECO:0000259" key="2">
    <source>
        <dbReference type="SMART" id="SM00829"/>
    </source>
</evidence>
<organism evidence="3 4">
    <name type="scientific">Phaeobacter gallaeciensis</name>
    <dbReference type="NCBI Taxonomy" id="60890"/>
    <lineage>
        <taxon>Bacteria</taxon>
        <taxon>Pseudomonadati</taxon>
        <taxon>Pseudomonadota</taxon>
        <taxon>Alphaproteobacteria</taxon>
        <taxon>Rhodobacterales</taxon>
        <taxon>Roseobacteraceae</taxon>
        <taxon>Phaeobacter</taxon>
    </lineage>
</organism>
<accession>A0A1B0ZLV8</accession>
<dbReference type="Gene3D" id="3.90.180.10">
    <property type="entry name" value="Medium-chain alcohol dehydrogenases, catalytic domain"/>
    <property type="match status" value="1"/>
</dbReference>
<dbReference type="InterPro" id="IPR020843">
    <property type="entry name" value="ER"/>
</dbReference>
<gene>
    <name evidence="3" type="primary">qor,CRYZ</name>
    <name evidence="3" type="ORF">JL2886_00195</name>
</gene>
<proteinExistence type="predicted"/>
<dbReference type="InterPro" id="IPR011032">
    <property type="entry name" value="GroES-like_sf"/>
</dbReference>